<evidence type="ECO:0000313" key="2">
    <source>
        <dbReference type="Proteomes" id="UP000245207"/>
    </source>
</evidence>
<dbReference type="EMBL" id="PKPP01000177">
    <property type="protein sequence ID" value="PWA96440.1"/>
    <property type="molecule type" value="Genomic_DNA"/>
</dbReference>
<reference evidence="1 2" key="1">
    <citation type="journal article" date="2018" name="Mol. Plant">
        <title>The genome of Artemisia annua provides insight into the evolution of Asteraceae family and artemisinin biosynthesis.</title>
        <authorList>
            <person name="Shen Q."/>
            <person name="Zhang L."/>
            <person name="Liao Z."/>
            <person name="Wang S."/>
            <person name="Yan T."/>
            <person name="Shi P."/>
            <person name="Liu M."/>
            <person name="Fu X."/>
            <person name="Pan Q."/>
            <person name="Wang Y."/>
            <person name="Lv Z."/>
            <person name="Lu X."/>
            <person name="Zhang F."/>
            <person name="Jiang W."/>
            <person name="Ma Y."/>
            <person name="Chen M."/>
            <person name="Hao X."/>
            <person name="Li L."/>
            <person name="Tang Y."/>
            <person name="Lv G."/>
            <person name="Zhou Y."/>
            <person name="Sun X."/>
            <person name="Brodelius P.E."/>
            <person name="Rose J.K.C."/>
            <person name="Tang K."/>
        </authorList>
    </citation>
    <scope>NUCLEOTIDE SEQUENCE [LARGE SCALE GENOMIC DNA]</scope>
    <source>
        <strain evidence="2">cv. Huhao1</strain>
        <tissue evidence="1">Leaf</tissue>
    </source>
</reference>
<dbReference type="OrthoDB" id="407555at2759"/>
<dbReference type="PANTHER" id="PTHR23335:SF26">
    <property type="entry name" value="IQ MOTIF, EF-HAND BINDING SITE-RELATED"/>
    <property type="match status" value="1"/>
</dbReference>
<dbReference type="GO" id="GO:0006357">
    <property type="term" value="P:regulation of transcription by RNA polymerase II"/>
    <property type="evidence" value="ECO:0007669"/>
    <property type="project" value="TreeGrafter"/>
</dbReference>
<dbReference type="GO" id="GO:0003712">
    <property type="term" value="F:transcription coregulator activity"/>
    <property type="evidence" value="ECO:0007669"/>
    <property type="project" value="TreeGrafter"/>
</dbReference>
<protein>
    <submittedName>
        <fullName evidence="1">IQ motif, EF-hand binding site</fullName>
    </submittedName>
</protein>
<dbReference type="GO" id="GO:0005634">
    <property type="term" value="C:nucleus"/>
    <property type="evidence" value="ECO:0007669"/>
    <property type="project" value="TreeGrafter"/>
</dbReference>
<proteinExistence type="predicted"/>
<sequence>MTLTGNVSGSLQSTILADDDSVMNVPETNITEKEQYLMDTLAAYRRTTDVVAHIQASFREQSFELKSKAVEFANKKDEAHCIIEAMRIQHAFSKHRTKKQMAAAIHIQHRFRTWKVGKYF</sequence>
<dbReference type="PANTHER" id="PTHR23335">
    <property type="entry name" value="CALMODULIN-BINDING TRANSCRIPTION ACTIVATOR CAMTA"/>
    <property type="match status" value="1"/>
</dbReference>
<organism evidence="1 2">
    <name type="scientific">Artemisia annua</name>
    <name type="common">Sweet wormwood</name>
    <dbReference type="NCBI Taxonomy" id="35608"/>
    <lineage>
        <taxon>Eukaryota</taxon>
        <taxon>Viridiplantae</taxon>
        <taxon>Streptophyta</taxon>
        <taxon>Embryophyta</taxon>
        <taxon>Tracheophyta</taxon>
        <taxon>Spermatophyta</taxon>
        <taxon>Magnoliopsida</taxon>
        <taxon>eudicotyledons</taxon>
        <taxon>Gunneridae</taxon>
        <taxon>Pentapetalae</taxon>
        <taxon>asterids</taxon>
        <taxon>campanulids</taxon>
        <taxon>Asterales</taxon>
        <taxon>Asteraceae</taxon>
        <taxon>Asteroideae</taxon>
        <taxon>Anthemideae</taxon>
        <taxon>Artemisiinae</taxon>
        <taxon>Artemisia</taxon>
    </lineage>
</organism>
<comment type="caution">
    <text evidence="1">The sequence shown here is derived from an EMBL/GenBank/DDBJ whole genome shotgun (WGS) entry which is preliminary data.</text>
</comment>
<dbReference type="STRING" id="35608.A0A2U1QEK3"/>
<dbReference type="Proteomes" id="UP000245207">
    <property type="component" value="Unassembled WGS sequence"/>
</dbReference>
<evidence type="ECO:0000313" key="1">
    <source>
        <dbReference type="EMBL" id="PWA96440.1"/>
    </source>
</evidence>
<dbReference type="GO" id="GO:0003690">
    <property type="term" value="F:double-stranded DNA binding"/>
    <property type="evidence" value="ECO:0007669"/>
    <property type="project" value="TreeGrafter"/>
</dbReference>
<name>A0A2U1QEK3_ARTAN</name>
<dbReference type="AlphaFoldDB" id="A0A2U1QEK3"/>
<keyword evidence="2" id="KW-1185">Reference proteome</keyword>
<gene>
    <name evidence="1" type="ORF">CTI12_AA040560</name>
</gene>
<accession>A0A2U1QEK3</accession>